<dbReference type="Proteomes" id="UP000007431">
    <property type="component" value="Unassembled WGS sequence"/>
</dbReference>
<dbReference type="InParanoid" id="D8PPC1"/>
<dbReference type="GO" id="GO:0006369">
    <property type="term" value="P:termination of RNA polymerase II transcription"/>
    <property type="evidence" value="ECO:0007669"/>
    <property type="project" value="InterPro"/>
</dbReference>
<dbReference type="PANTHER" id="PTHR15921">
    <property type="entry name" value="PRE-MRNA CLEAVAGE COMPLEX II"/>
    <property type="match status" value="1"/>
</dbReference>
<accession>D8PPC1</accession>
<feature type="region of interest" description="Disordered" evidence="1">
    <location>
        <begin position="364"/>
        <end position="405"/>
    </location>
</feature>
<dbReference type="AlphaFoldDB" id="D8PPC1"/>
<feature type="region of interest" description="Disordered" evidence="1">
    <location>
        <begin position="309"/>
        <end position="334"/>
    </location>
</feature>
<dbReference type="EMBL" id="GL377302">
    <property type="protein sequence ID" value="EFJ02331.1"/>
    <property type="molecule type" value="Genomic_DNA"/>
</dbReference>
<gene>
    <name evidence="2" type="ORF">SCHCODRAFT_103858</name>
</gene>
<feature type="compositionally biased region" description="Basic residues" evidence="1">
    <location>
        <begin position="368"/>
        <end position="377"/>
    </location>
</feature>
<dbReference type="FunCoup" id="D8PPC1">
    <property type="interactions" value="271"/>
</dbReference>
<protein>
    <submittedName>
        <fullName evidence="2">Uncharacterized protein</fullName>
    </submittedName>
</protein>
<feature type="region of interest" description="Disordered" evidence="1">
    <location>
        <begin position="185"/>
        <end position="214"/>
    </location>
</feature>
<feature type="compositionally biased region" description="Basic residues" evidence="1">
    <location>
        <begin position="51"/>
        <end position="62"/>
    </location>
</feature>
<feature type="compositionally biased region" description="Polar residues" evidence="1">
    <location>
        <begin position="185"/>
        <end position="202"/>
    </location>
</feature>
<dbReference type="GO" id="GO:0005849">
    <property type="term" value="C:mRNA cleavage factor complex"/>
    <property type="evidence" value="ECO:0007669"/>
    <property type="project" value="TreeGrafter"/>
</dbReference>
<dbReference type="STRING" id="578458.D8PPC1"/>
<dbReference type="OMA" id="CRICKEP"/>
<reference evidence="2 3" key="1">
    <citation type="journal article" date="2010" name="Nat. Biotechnol.">
        <title>Genome sequence of the model mushroom Schizophyllum commune.</title>
        <authorList>
            <person name="Ohm R.A."/>
            <person name="de Jong J.F."/>
            <person name="Lugones L.G."/>
            <person name="Aerts A."/>
            <person name="Kothe E."/>
            <person name="Stajich J.E."/>
            <person name="de Vries R.P."/>
            <person name="Record E."/>
            <person name="Levasseur A."/>
            <person name="Baker S.E."/>
            <person name="Bartholomew K.A."/>
            <person name="Coutinho P.M."/>
            <person name="Erdmann S."/>
            <person name="Fowler T.J."/>
            <person name="Gathman A.C."/>
            <person name="Lombard V."/>
            <person name="Henrissat B."/>
            <person name="Knabe N."/>
            <person name="Kuees U."/>
            <person name="Lilly W.W."/>
            <person name="Lindquist E."/>
            <person name="Lucas S."/>
            <person name="Magnuson J.K."/>
            <person name="Piumi F."/>
            <person name="Raudaskoski M."/>
            <person name="Salamov A."/>
            <person name="Schmutz J."/>
            <person name="Schwarze F.W.M.R."/>
            <person name="vanKuyk P.A."/>
            <person name="Horton J.S."/>
            <person name="Grigoriev I.V."/>
            <person name="Woesten H.A.B."/>
        </authorList>
    </citation>
    <scope>NUCLEOTIDE SEQUENCE [LARGE SCALE GENOMIC DNA]</scope>
    <source>
        <strain evidence="3">H4-8 / FGSC 9210</strain>
    </source>
</reference>
<evidence type="ECO:0000313" key="2">
    <source>
        <dbReference type="EMBL" id="EFJ02331.1"/>
    </source>
</evidence>
<dbReference type="InterPro" id="IPR045154">
    <property type="entry name" value="PCF11-like"/>
</dbReference>
<feature type="non-terminal residue" evidence="2">
    <location>
        <position position="405"/>
    </location>
</feature>
<dbReference type="PANTHER" id="PTHR15921:SF3">
    <property type="entry name" value="PRE-MRNA CLEAVAGE COMPLEX 2 PROTEIN PCF11"/>
    <property type="match status" value="1"/>
</dbReference>
<keyword evidence="3" id="KW-1185">Reference proteome</keyword>
<name>D8PPC1_SCHCM</name>
<dbReference type="GO" id="GO:0000993">
    <property type="term" value="F:RNA polymerase II complex binding"/>
    <property type="evidence" value="ECO:0007669"/>
    <property type="project" value="InterPro"/>
</dbReference>
<dbReference type="GO" id="GO:0005737">
    <property type="term" value="C:cytoplasm"/>
    <property type="evidence" value="ECO:0007669"/>
    <property type="project" value="TreeGrafter"/>
</dbReference>
<evidence type="ECO:0000256" key="1">
    <source>
        <dbReference type="SAM" id="MobiDB-lite"/>
    </source>
</evidence>
<dbReference type="VEuPathDB" id="FungiDB:SCHCODRAFT_02566622"/>
<feature type="region of interest" description="Disordered" evidence="1">
    <location>
        <begin position="13"/>
        <end position="66"/>
    </location>
</feature>
<organism evidence="3">
    <name type="scientific">Schizophyllum commune (strain H4-8 / FGSC 9210)</name>
    <name type="common">Split gill fungus</name>
    <dbReference type="NCBI Taxonomy" id="578458"/>
    <lineage>
        <taxon>Eukaryota</taxon>
        <taxon>Fungi</taxon>
        <taxon>Dikarya</taxon>
        <taxon>Basidiomycota</taxon>
        <taxon>Agaricomycotina</taxon>
        <taxon>Agaricomycetes</taxon>
        <taxon>Agaricomycetidae</taxon>
        <taxon>Agaricales</taxon>
        <taxon>Schizophyllaceae</taxon>
        <taxon>Schizophyllum</taxon>
    </lineage>
</organism>
<dbReference type="GO" id="GO:0031124">
    <property type="term" value="P:mRNA 3'-end processing"/>
    <property type="evidence" value="ECO:0007669"/>
    <property type="project" value="InterPro"/>
</dbReference>
<proteinExistence type="predicted"/>
<dbReference type="HOGENOM" id="CLU_679986_0_0_1"/>
<sequence length="405" mass="45371">MASYIYGQPAGSAPFQHVAQRGPGHVSKHQRPPGFVNGPVRKQQKFQKQQHQQKHPKSKHGGRATGLNPWMVLNEIEHAIQQTQIHAQYNPFDIKAQNDYHVLCQLRAVVQAGVAPGDLQAIHTQLRTLVAPRVPAPPVWSSQPPPSAPVPVQYPPVVNQPVPAPQSLSLQNALLGLVRSGVIGTSNQQGSSSSVKPESTGTRMDVDDGPEVSESGKYRRKIMRQKVSLRDIGHSSGSPRNVLESLFYDNLPVQCRQCAQRFPDSTEGKQAHQKHLDMHFRQNRQHMSNEGRGFSRSLYVDREDWVTSVDPKGKQRALEQERESKAEAARRKEETEFLEDEEEWVWTNAVKDGETLYHATCHAELHTKTRASSRSRSRTPEASSRKRKAEDGGHDIARPSKRISL</sequence>
<feature type="compositionally biased region" description="Basic and acidic residues" evidence="1">
    <location>
        <begin position="388"/>
        <end position="398"/>
    </location>
</feature>
<dbReference type="eggNOG" id="KOG2071">
    <property type="taxonomic scope" value="Eukaryota"/>
</dbReference>
<evidence type="ECO:0000313" key="3">
    <source>
        <dbReference type="Proteomes" id="UP000007431"/>
    </source>
</evidence>
<dbReference type="GO" id="GO:0003729">
    <property type="term" value="F:mRNA binding"/>
    <property type="evidence" value="ECO:0007669"/>
    <property type="project" value="InterPro"/>
</dbReference>